<evidence type="ECO:0000313" key="3">
    <source>
        <dbReference type="Proteomes" id="UP000011645"/>
    </source>
</evidence>
<feature type="region of interest" description="Disordered" evidence="1">
    <location>
        <begin position="1"/>
        <end position="56"/>
    </location>
</feature>
<name>L9VAC7_HALJB</name>
<gene>
    <name evidence="2" type="ORF">C497_18047</name>
</gene>
<dbReference type="EMBL" id="AOHV01000043">
    <property type="protein sequence ID" value="ELY33328.1"/>
    <property type="molecule type" value="Genomic_DNA"/>
</dbReference>
<dbReference type="AlphaFoldDB" id="L9VAC7"/>
<protein>
    <submittedName>
        <fullName evidence="2">Oligopeptide/dipeptide ABC transporter ATPase</fullName>
    </submittedName>
</protein>
<feature type="compositionally biased region" description="Basic and acidic residues" evidence="1">
    <location>
        <begin position="19"/>
        <end position="28"/>
    </location>
</feature>
<dbReference type="Proteomes" id="UP000011645">
    <property type="component" value="Unassembled WGS sequence"/>
</dbReference>
<accession>L9VAC7</accession>
<proteinExistence type="predicted"/>
<sequence>YEISPEYGTGTHYAACHRHREDGVRLDPETGEPVEPGANASGVEPGSESEAAVSDD</sequence>
<organism evidence="2 3">
    <name type="scientific">Halalkalicoccus jeotgali (strain DSM 18796 / CECT 7217 / JCM 14584 / KCTC 4019 / B3)</name>
    <dbReference type="NCBI Taxonomy" id="795797"/>
    <lineage>
        <taxon>Archaea</taxon>
        <taxon>Methanobacteriati</taxon>
        <taxon>Methanobacteriota</taxon>
        <taxon>Stenosarchaea group</taxon>
        <taxon>Halobacteria</taxon>
        <taxon>Halobacteriales</taxon>
        <taxon>Halococcaceae</taxon>
        <taxon>Halalkalicoccus</taxon>
    </lineage>
</organism>
<reference evidence="2 3" key="1">
    <citation type="journal article" date="2014" name="PLoS Genet.">
        <title>Phylogenetically driven sequencing of extremely halophilic archaea reveals strategies for static and dynamic osmo-response.</title>
        <authorList>
            <person name="Becker E.A."/>
            <person name="Seitzer P.M."/>
            <person name="Tritt A."/>
            <person name="Larsen D."/>
            <person name="Krusor M."/>
            <person name="Yao A.I."/>
            <person name="Wu D."/>
            <person name="Madern D."/>
            <person name="Eisen J.A."/>
            <person name="Darling A.E."/>
            <person name="Facciotti M.T."/>
        </authorList>
    </citation>
    <scope>NUCLEOTIDE SEQUENCE [LARGE SCALE GENOMIC DNA]</scope>
    <source>
        <strain evidence="3">DSM 18796 / CECT 7217 / JCM 14584 / KCTC 4019 / B3</strain>
    </source>
</reference>
<keyword evidence="3" id="KW-1185">Reference proteome</keyword>
<comment type="caution">
    <text evidence="2">The sequence shown here is derived from an EMBL/GenBank/DDBJ whole genome shotgun (WGS) entry which is preliminary data.</text>
</comment>
<evidence type="ECO:0000313" key="2">
    <source>
        <dbReference type="EMBL" id="ELY33328.1"/>
    </source>
</evidence>
<evidence type="ECO:0000256" key="1">
    <source>
        <dbReference type="SAM" id="MobiDB-lite"/>
    </source>
</evidence>
<feature type="non-terminal residue" evidence="2">
    <location>
        <position position="1"/>
    </location>
</feature>